<dbReference type="Pfam" id="PF01432">
    <property type="entry name" value="Peptidase_M3"/>
    <property type="match status" value="1"/>
</dbReference>
<keyword evidence="5 7" id="KW-0862">Zinc</keyword>
<keyword evidence="4 7" id="KW-0378">Hydrolase</keyword>
<dbReference type="AlphaFoldDB" id="A0A3P3WKY8"/>
<dbReference type="InterPro" id="IPR001567">
    <property type="entry name" value="Pept_M3A_M3B_dom"/>
</dbReference>
<evidence type="ECO:0000256" key="6">
    <source>
        <dbReference type="ARBA" id="ARBA00023049"/>
    </source>
</evidence>
<dbReference type="FunFam" id="3.40.390.10:FF:000009">
    <property type="entry name" value="Oligopeptidase A"/>
    <property type="match status" value="1"/>
</dbReference>
<feature type="domain" description="Peptidase M3A/M3B catalytic" evidence="8">
    <location>
        <begin position="252"/>
        <end position="700"/>
    </location>
</feature>
<proteinExistence type="inferred from homology"/>
<reference evidence="9 10" key="1">
    <citation type="submission" date="2018-11" db="EMBL/GenBank/DDBJ databases">
        <title>Flavobacterium sp. nov., YIM 102600 draft genome.</title>
        <authorList>
            <person name="Li G."/>
            <person name="Jiang Y."/>
        </authorList>
    </citation>
    <scope>NUCLEOTIDE SEQUENCE [LARGE SCALE GENOMIC DNA]</scope>
    <source>
        <strain evidence="9 10">YIM 102600</strain>
    </source>
</reference>
<dbReference type="OrthoDB" id="9773538at2"/>
<evidence type="ECO:0000256" key="1">
    <source>
        <dbReference type="ARBA" id="ARBA00006040"/>
    </source>
</evidence>
<dbReference type="GO" id="GO:0004180">
    <property type="term" value="F:carboxypeptidase activity"/>
    <property type="evidence" value="ECO:0007669"/>
    <property type="project" value="TreeGrafter"/>
</dbReference>
<keyword evidence="3 7" id="KW-0479">Metal-binding</keyword>
<dbReference type="Gene3D" id="1.10.1370.40">
    <property type="match status" value="1"/>
</dbReference>
<protein>
    <submittedName>
        <fullName evidence="9">M3 family peptidase</fullName>
    </submittedName>
</protein>
<dbReference type="Gene3D" id="1.10.1370.10">
    <property type="entry name" value="Neurolysin, domain 3"/>
    <property type="match status" value="1"/>
</dbReference>
<dbReference type="GO" id="GO:0046872">
    <property type="term" value="F:metal ion binding"/>
    <property type="evidence" value="ECO:0007669"/>
    <property type="project" value="UniProtKB-UniRule"/>
</dbReference>
<dbReference type="InterPro" id="IPR045090">
    <property type="entry name" value="Pept_M3A_M3B"/>
</dbReference>
<dbReference type="PANTHER" id="PTHR43660:SF1">
    <property type="entry name" value="DIPEPTIDYL CARBOXYPEPTIDASE"/>
    <property type="match status" value="1"/>
</dbReference>
<name>A0A3P3WKY8_9FLAO</name>
<evidence type="ECO:0000313" key="9">
    <source>
        <dbReference type="EMBL" id="RRJ93793.1"/>
    </source>
</evidence>
<keyword evidence="10" id="KW-1185">Reference proteome</keyword>
<keyword evidence="2 7" id="KW-0645">Protease</keyword>
<sequence>MRKKTFFILLAIGNMLTIEAQETKQTMNPFFQAYNTPYEVPPFDKIKTEHFKPAILEGIKKHEAEITAIANSSEAPSFENTILAMENAGELLSKVNIVFGNLNSANTNDELQKIAKEVSPNLAAHNDNIYLNEKLFKRVKAIWDKKESLKLNLEQAKILENRHKAFVRSGANLSNEDKDKLRKINAELSLTSLKYGQNILAETNKYELVISDRKELTGLPQELINAAAEDAKAKGKDGKWVFTLSNSSVMPFLQYSSNRKLRQQIWDAYQTRANHDDDLDNKENVIKLANLRGEKARLLGYKSHSDYVLEEAMAKNPANVAQLLNDLWAPALEIAKTEAADIQKMMDKDGIKDQVKPYDWRYYTEKIRKQRFDLDEQELKPYFSLENVRGGVFQVTEKLFGLKFKQLNDVPKYHEEVTTWEVTEADGTHVGILYMDFYPRASKRGGAWMTSYRSQKTVNGERNAPVISIVCNFTKPTGGAPALLTFDEVTTFFHEFGHALHGLLSNVTYKSLAGTSVSRDFVELPSQIMENWASEPEVLKMYAKHYKTGKVIPDALIEKLQKSGTFDQGFTTVEYLAASFLDMEYHSQTAPITLDANAFEKNAMKKIGLIDAIIPRYRSTYFQHIFSGGYSSGYYSYIWSGVLDTDAFEAFKSTTLFNPEKAKLFRENILEKGGTEDPMVLYKRFRGAEPSVEPLLRKRGLDKKPETSKKIKG</sequence>
<evidence type="ECO:0000256" key="7">
    <source>
        <dbReference type="RuleBase" id="RU003435"/>
    </source>
</evidence>
<dbReference type="GO" id="GO:0004222">
    <property type="term" value="F:metalloendopeptidase activity"/>
    <property type="evidence" value="ECO:0007669"/>
    <property type="project" value="InterPro"/>
</dbReference>
<evidence type="ECO:0000256" key="4">
    <source>
        <dbReference type="ARBA" id="ARBA00022801"/>
    </source>
</evidence>
<dbReference type="InterPro" id="IPR024079">
    <property type="entry name" value="MetalloPept_cat_dom_sf"/>
</dbReference>
<comment type="similarity">
    <text evidence="1 7">Belongs to the peptidase M3 family.</text>
</comment>
<accession>A0A3P3WKY8</accession>
<evidence type="ECO:0000256" key="3">
    <source>
        <dbReference type="ARBA" id="ARBA00022723"/>
    </source>
</evidence>
<comment type="caution">
    <text evidence="9">The sequence shown here is derived from an EMBL/GenBank/DDBJ whole genome shotgun (WGS) entry which is preliminary data.</text>
</comment>
<dbReference type="Gene3D" id="3.40.390.10">
    <property type="entry name" value="Collagenase (Catalytic Domain)"/>
    <property type="match status" value="1"/>
</dbReference>
<keyword evidence="6 7" id="KW-0482">Metalloprotease</keyword>
<dbReference type="PANTHER" id="PTHR43660">
    <property type="entry name" value="DIPEPTIDYL CARBOXYPEPTIDASE"/>
    <property type="match status" value="1"/>
</dbReference>
<comment type="cofactor">
    <cofactor evidence="7">
        <name>Zn(2+)</name>
        <dbReference type="ChEBI" id="CHEBI:29105"/>
    </cofactor>
    <text evidence="7">Binds 1 zinc ion.</text>
</comment>
<dbReference type="CDD" id="cd06456">
    <property type="entry name" value="M3A_DCP"/>
    <property type="match status" value="1"/>
</dbReference>
<organism evidence="9 10">
    <name type="scientific">Flavobacterium macacae</name>
    <dbReference type="NCBI Taxonomy" id="2488993"/>
    <lineage>
        <taxon>Bacteria</taxon>
        <taxon>Pseudomonadati</taxon>
        <taxon>Bacteroidota</taxon>
        <taxon>Flavobacteriia</taxon>
        <taxon>Flavobacteriales</taxon>
        <taxon>Flavobacteriaceae</taxon>
        <taxon>Flavobacterium</taxon>
    </lineage>
</organism>
<evidence type="ECO:0000259" key="8">
    <source>
        <dbReference type="Pfam" id="PF01432"/>
    </source>
</evidence>
<dbReference type="InterPro" id="IPR034005">
    <property type="entry name" value="M3A_DCP"/>
</dbReference>
<dbReference type="InterPro" id="IPR024077">
    <property type="entry name" value="Neurolysin/TOP_dom2"/>
</dbReference>
<evidence type="ECO:0000256" key="2">
    <source>
        <dbReference type="ARBA" id="ARBA00022670"/>
    </source>
</evidence>
<gene>
    <name evidence="9" type="ORF">EG849_02855</name>
</gene>
<dbReference type="Proteomes" id="UP000271937">
    <property type="component" value="Unassembled WGS sequence"/>
</dbReference>
<dbReference type="EMBL" id="RQVR01000002">
    <property type="protein sequence ID" value="RRJ93793.1"/>
    <property type="molecule type" value="Genomic_DNA"/>
</dbReference>
<dbReference type="GO" id="GO:0005829">
    <property type="term" value="C:cytosol"/>
    <property type="evidence" value="ECO:0007669"/>
    <property type="project" value="TreeGrafter"/>
</dbReference>
<dbReference type="SUPFAM" id="SSF55486">
    <property type="entry name" value="Metalloproteases ('zincins'), catalytic domain"/>
    <property type="match status" value="1"/>
</dbReference>
<evidence type="ECO:0000256" key="5">
    <source>
        <dbReference type="ARBA" id="ARBA00022833"/>
    </source>
</evidence>
<evidence type="ECO:0000313" key="10">
    <source>
        <dbReference type="Proteomes" id="UP000271937"/>
    </source>
</evidence>
<dbReference type="GO" id="GO:0006508">
    <property type="term" value="P:proteolysis"/>
    <property type="evidence" value="ECO:0007669"/>
    <property type="project" value="UniProtKB-KW"/>
</dbReference>